<dbReference type="Proteomes" id="UP000271464">
    <property type="component" value="Unassembled WGS sequence"/>
</dbReference>
<dbReference type="PANTHER" id="PTHR37809:SF1">
    <property type="entry name" value="RIBOSOMAL PROTEIN S12 METHYLTHIOTRANSFERASE ACCESSORY FACTOR YCAO"/>
    <property type="match status" value="1"/>
</dbReference>
<dbReference type="Pfam" id="PF02624">
    <property type="entry name" value="YcaO"/>
    <property type="match status" value="1"/>
</dbReference>
<dbReference type="OrthoDB" id="109999at2"/>
<organism evidence="2 5">
    <name type="scientific">Mycobacterium persicum</name>
    <dbReference type="NCBI Taxonomy" id="1487726"/>
    <lineage>
        <taxon>Bacteria</taxon>
        <taxon>Bacillati</taxon>
        <taxon>Actinomycetota</taxon>
        <taxon>Actinomycetes</taxon>
        <taxon>Mycobacteriales</taxon>
        <taxon>Mycobacteriaceae</taxon>
        <taxon>Mycobacterium</taxon>
    </lineage>
</organism>
<dbReference type="Gene3D" id="3.30.1330.230">
    <property type="match status" value="1"/>
</dbReference>
<accession>A0A1X0LC12</accession>
<evidence type="ECO:0000259" key="1">
    <source>
        <dbReference type="PROSITE" id="PS51664"/>
    </source>
</evidence>
<dbReference type="AlphaFoldDB" id="A0A1X0LC12"/>
<dbReference type="PROSITE" id="PS51664">
    <property type="entry name" value="YCAO"/>
    <property type="match status" value="1"/>
</dbReference>
<evidence type="ECO:0000313" key="7">
    <source>
        <dbReference type="Proteomes" id="UP000279331"/>
    </source>
</evidence>
<reference evidence="6 7" key="2">
    <citation type="submission" date="2018-09" db="EMBL/GenBank/DDBJ databases">
        <authorList>
            <person name="Tagini F."/>
        </authorList>
    </citation>
    <scope>NUCLEOTIDE SEQUENCE [LARGE SCALE GENOMIC DNA]</scope>
    <source>
        <strain evidence="4 6">MK4</strain>
        <strain evidence="3 7">MK42</strain>
    </source>
</reference>
<dbReference type="Proteomes" id="UP000279331">
    <property type="component" value="Unassembled WGS sequence"/>
</dbReference>
<dbReference type="NCBIfam" id="TIGR00702">
    <property type="entry name" value="YcaO-type kinase domain"/>
    <property type="match status" value="1"/>
</dbReference>
<evidence type="ECO:0000313" key="5">
    <source>
        <dbReference type="Proteomes" id="UP000192335"/>
    </source>
</evidence>
<dbReference type="PANTHER" id="PTHR37809">
    <property type="entry name" value="RIBOSOMAL PROTEIN S12 METHYLTHIOTRANSFERASE ACCESSORY FACTOR YCAO"/>
    <property type="match status" value="1"/>
</dbReference>
<dbReference type="GeneID" id="66599660"/>
<dbReference type="RefSeq" id="WP_075546787.1">
    <property type="nucleotide sequence ID" value="NZ_LWCM01000082.1"/>
</dbReference>
<dbReference type="EMBL" id="MWQA01000001">
    <property type="protein sequence ID" value="ORC08527.1"/>
    <property type="molecule type" value="Genomic_DNA"/>
</dbReference>
<evidence type="ECO:0000313" key="4">
    <source>
        <dbReference type="EMBL" id="VAZ89119.1"/>
    </source>
</evidence>
<protein>
    <recommendedName>
        <fullName evidence="1">YcaO domain-containing protein</fullName>
    </recommendedName>
</protein>
<name>A0A1X0LC12_9MYCO</name>
<feature type="domain" description="YcaO" evidence="1">
    <location>
        <begin position="93"/>
        <end position="416"/>
    </location>
</feature>
<proteinExistence type="predicted"/>
<gene>
    <name evidence="2" type="ORF">B4U45_19950</name>
    <name evidence="3" type="ORF">LAUMK42_01149</name>
    <name evidence="4" type="ORF">LAUMK4_00939</name>
</gene>
<evidence type="ECO:0000313" key="3">
    <source>
        <dbReference type="EMBL" id="VAZ82342.1"/>
    </source>
</evidence>
<dbReference type="EMBL" id="UPHM01000018">
    <property type="protein sequence ID" value="VAZ89119.1"/>
    <property type="molecule type" value="Genomic_DNA"/>
</dbReference>
<dbReference type="EMBL" id="UPHL01000029">
    <property type="protein sequence ID" value="VAZ82342.1"/>
    <property type="molecule type" value="Genomic_DNA"/>
</dbReference>
<dbReference type="Proteomes" id="UP000192335">
    <property type="component" value="Unassembled WGS sequence"/>
</dbReference>
<sequence length="416" mass="44388">MSESCAAATAVFAGPDWSLWPTRVLGDADPTSIAHRSGTYRIISPEQTWQAVQPMLESAGITRVADLTWLDDLGIPTVQAVRPASLTLSVSQGKAATYRAAQVSAVMESLETWHAENVTPDLFSMTTRDIAAALTYDPAQLLLSARSIYHPGAKLDWMTATTLLTGRQTWVPWEAVLVNAAVDNRWDPPMFSMDTTGLASGNSYWEASLHALYEVMERHAMAAGEPGRTLFEVPVDDVADSGCAGLVDKIYRAGSELKIARTDVWDGLPCFTAEICSPMLGVPFSGFGLHHDPNVALSRAITEAAQSRLTAISGAREDLSPALYHRFARVHAYGPLRPTMRQLPIAETTSWHVPDTGSLSDLLASAATAVAARSGTEPLAVGCDLAGSCVPVVKVIAPGLAAAHGSPMRTPLQELA</sequence>
<dbReference type="InterPro" id="IPR003776">
    <property type="entry name" value="YcaO-like_dom"/>
</dbReference>
<evidence type="ECO:0000313" key="6">
    <source>
        <dbReference type="Proteomes" id="UP000271464"/>
    </source>
</evidence>
<keyword evidence="6" id="KW-1185">Reference proteome</keyword>
<evidence type="ECO:0000313" key="2">
    <source>
        <dbReference type="EMBL" id="ORC08527.1"/>
    </source>
</evidence>
<comment type="caution">
    <text evidence="2">The sequence shown here is derived from an EMBL/GenBank/DDBJ whole genome shotgun (WGS) entry which is preliminary data.</text>
</comment>
<reference evidence="2 5" key="1">
    <citation type="submission" date="2017-02" db="EMBL/GenBank/DDBJ databases">
        <title>Mycobacterium kansasii genomes.</title>
        <authorList>
            <person name="Borowka P."/>
            <person name="Strapagiel D."/>
            <person name="Marciniak B."/>
            <person name="Lach J."/>
            <person name="Bakula Z."/>
            <person name="Van Ingen J."/>
            <person name="Safianowska A."/>
            <person name="Brzostek A."/>
            <person name="Dziadek J."/>
            <person name="Jagielski T."/>
        </authorList>
    </citation>
    <scope>NUCLEOTIDE SEQUENCE [LARGE SCALE GENOMIC DNA]</scope>
    <source>
        <strain evidence="2 5">12MK</strain>
    </source>
</reference>